<evidence type="ECO:0000256" key="2">
    <source>
        <dbReference type="ARBA" id="ARBA00023015"/>
    </source>
</evidence>
<evidence type="ECO:0000256" key="1">
    <source>
        <dbReference type="ARBA" id="ARBA00004123"/>
    </source>
</evidence>
<sequence length="157" mass="16746">MSTPSSKKSKAVPPVTPTTGPNPLLELLDITPHPKGFKNPDYKPTARRNKNLKQMLSDAAAASKPSAAVPTSGPTSAPAAPTAPANEMQTTYANIESAPSFKRGNRWCDITGLPAKYTDPKTKLRYRDGEVYKVVRSLAPGGPEMYLGVRGANVVLK</sequence>
<dbReference type="EMBL" id="HF935408">
    <property type="protein sequence ID" value="CCX08310.1"/>
    <property type="molecule type" value="Genomic_DNA"/>
</dbReference>
<feature type="domain" description="Vps72/YL1 C-terminal" evidence="6">
    <location>
        <begin position="106"/>
        <end position="135"/>
    </location>
</feature>
<dbReference type="SMART" id="SM00993">
    <property type="entry name" value="YL1_C"/>
    <property type="match status" value="1"/>
</dbReference>
<dbReference type="PANTHER" id="PTHR31200">
    <property type="entry name" value="INO80 COMPLEX SUBUNIT C"/>
    <property type="match status" value="1"/>
</dbReference>
<evidence type="ECO:0000256" key="4">
    <source>
        <dbReference type="ARBA" id="ARBA00023242"/>
    </source>
</evidence>
<dbReference type="OrthoDB" id="49520at2759"/>
<keyword evidence="3" id="KW-0804">Transcription</keyword>
<dbReference type="AlphaFoldDB" id="U4L6U1"/>
<dbReference type="InterPro" id="IPR013272">
    <property type="entry name" value="Vps72/YL1_C"/>
</dbReference>
<dbReference type="GO" id="GO:0031011">
    <property type="term" value="C:Ino80 complex"/>
    <property type="evidence" value="ECO:0007669"/>
    <property type="project" value="InterPro"/>
</dbReference>
<dbReference type="Pfam" id="PF08265">
    <property type="entry name" value="YL1_C"/>
    <property type="match status" value="1"/>
</dbReference>
<dbReference type="PANTHER" id="PTHR31200:SF1">
    <property type="entry name" value="INO80 COMPLEX SUBUNIT C"/>
    <property type="match status" value="1"/>
</dbReference>
<evidence type="ECO:0000256" key="3">
    <source>
        <dbReference type="ARBA" id="ARBA00023163"/>
    </source>
</evidence>
<keyword evidence="8" id="KW-1185">Reference proteome</keyword>
<gene>
    <name evidence="7" type="ORF">PCON_07903</name>
</gene>
<dbReference type="STRING" id="1076935.U4L6U1"/>
<keyword evidence="4" id="KW-0539">Nucleus</keyword>
<accession>U4L6U1</accession>
<dbReference type="eggNOG" id="KOG4137">
    <property type="taxonomic scope" value="Eukaryota"/>
</dbReference>
<dbReference type="InterPro" id="IPR029525">
    <property type="entry name" value="INO80C/Ies6"/>
</dbReference>
<organism evidence="7 8">
    <name type="scientific">Pyronema omphalodes (strain CBS 100304)</name>
    <name type="common">Pyronema confluens</name>
    <dbReference type="NCBI Taxonomy" id="1076935"/>
    <lineage>
        <taxon>Eukaryota</taxon>
        <taxon>Fungi</taxon>
        <taxon>Dikarya</taxon>
        <taxon>Ascomycota</taxon>
        <taxon>Pezizomycotina</taxon>
        <taxon>Pezizomycetes</taxon>
        <taxon>Pezizales</taxon>
        <taxon>Pyronemataceae</taxon>
        <taxon>Pyronema</taxon>
    </lineage>
</organism>
<dbReference type="Proteomes" id="UP000018144">
    <property type="component" value="Unassembled WGS sequence"/>
</dbReference>
<dbReference type="GO" id="GO:0006338">
    <property type="term" value="P:chromatin remodeling"/>
    <property type="evidence" value="ECO:0007669"/>
    <property type="project" value="InterPro"/>
</dbReference>
<evidence type="ECO:0000259" key="6">
    <source>
        <dbReference type="SMART" id="SM00993"/>
    </source>
</evidence>
<reference evidence="7 8" key="1">
    <citation type="journal article" date="2013" name="PLoS Genet.">
        <title>The genome and development-dependent transcriptomes of Pyronema confluens: a window into fungal evolution.</title>
        <authorList>
            <person name="Traeger S."/>
            <person name="Altegoer F."/>
            <person name="Freitag M."/>
            <person name="Gabaldon T."/>
            <person name="Kempken F."/>
            <person name="Kumar A."/>
            <person name="Marcet-Houben M."/>
            <person name="Poggeler S."/>
            <person name="Stajich J.E."/>
            <person name="Nowrousian M."/>
        </authorList>
    </citation>
    <scope>NUCLEOTIDE SEQUENCE [LARGE SCALE GENOMIC DNA]</scope>
    <source>
        <strain evidence="8">CBS 100304</strain>
        <tissue evidence="7">Vegetative mycelium</tissue>
    </source>
</reference>
<name>U4L6U1_PYROM</name>
<keyword evidence="2" id="KW-0805">Transcription regulation</keyword>
<comment type="subcellular location">
    <subcellularLocation>
        <location evidence="1">Nucleus</location>
    </subcellularLocation>
</comment>
<protein>
    <submittedName>
        <fullName evidence="7">Similar to Chromatin-remodeling complex subunit ies6 acc. no. Q9UTE8</fullName>
    </submittedName>
</protein>
<proteinExistence type="predicted"/>
<feature type="region of interest" description="Disordered" evidence="5">
    <location>
        <begin position="1"/>
        <end position="97"/>
    </location>
</feature>
<feature type="compositionally biased region" description="Low complexity" evidence="5">
    <location>
        <begin position="57"/>
        <end position="85"/>
    </location>
</feature>
<evidence type="ECO:0000313" key="8">
    <source>
        <dbReference type="Proteomes" id="UP000018144"/>
    </source>
</evidence>
<evidence type="ECO:0000256" key="5">
    <source>
        <dbReference type="SAM" id="MobiDB-lite"/>
    </source>
</evidence>
<evidence type="ECO:0000313" key="7">
    <source>
        <dbReference type="EMBL" id="CCX08310.1"/>
    </source>
</evidence>
<dbReference type="OMA" id="KNCVYRP"/>